<organism evidence="8 9">
    <name type="scientific">Candidatus Yonathbacteria bacterium RIFCSPHIGHO2_02_FULL_44_14</name>
    <dbReference type="NCBI Taxonomy" id="1802724"/>
    <lineage>
        <taxon>Bacteria</taxon>
        <taxon>Candidatus Yonathiibacteriota</taxon>
    </lineage>
</organism>
<comment type="caution">
    <text evidence="8">The sequence shown here is derived from an EMBL/GenBank/DDBJ whole genome shotgun (WGS) entry which is preliminary data.</text>
</comment>
<evidence type="ECO:0000256" key="3">
    <source>
        <dbReference type="ARBA" id="ARBA00022692"/>
    </source>
</evidence>
<accession>A0A1G2S892</accession>
<comment type="subcellular location">
    <subcellularLocation>
        <location evidence="1 6">Cell membrane</location>
        <topology evidence="1 6">Multi-pass membrane protein</topology>
    </subcellularLocation>
</comment>
<sequence>MTNVVNKKTTRLIFGFLTVVALFILTSFFSQVYESEIHEFILHDSVLGKLIYILITIVAVVLAPISTIPLLPVASHLWGWIMAGVLSVIGWVIGAQIAFLLARRLGRPFIERIFSFEKINAFENYFTDKNLFWTVVFLRVITPVDVLSYALGLFSKIKSPTFFFATFIGVIPFAFIFSYAGNLPSRLQIVIFLEIIAFLGILYIVQNAVKNRKS</sequence>
<evidence type="ECO:0000256" key="4">
    <source>
        <dbReference type="ARBA" id="ARBA00022989"/>
    </source>
</evidence>
<dbReference type="InterPro" id="IPR032816">
    <property type="entry name" value="VTT_dom"/>
</dbReference>
<evidence type="ECO:0000313" key="9">
    <source>
        <dbReference type="Proteomes" id="UP000179118"/>
    </source>
</evidence>
<feature type="transmembrane region" description="Helical" evidence="6">
    <location>
        <begin position="12"/>
        <end position="30"/>
    </location>
</feature>
<feature type="transmembrane region" description="Helical" evidence="6">
    <location>
        <begin position="187"/>
        <end position="205"/>
    </location>
</feature>
<dbReference type="Proteomes" id="UP000179118">
    <property type="component" value="Unassembled WGS sequence"/>
</dbReference>
<feature type="transmembrane region" description="Helical" evidence="6">
    <location>
        <begin position="131"/>
        <end position="154"/>
    </location>
</feature>
<evidence type="ECO:0000256" key="2">
    <source>
        <dbReference type="ARBA" id="ARBA00022475"/>
    </source>
</evidence>
<gene>
    <name evidence="8" type="ORF">A3D51_01520</name>
</gene>
<feature type="transmembrane region" description="Helical" evidence="6">
    <location>
        <begin position="78"/>
        <end position="102"/>
    </location>
</feature>
<dbReference type="PANTHER" id="PTHR12677">
    <property type="entry name" value="GOLGI APPARATUS MEMBRANE PROTEIN TVP38-RELATED"/>
    <property type="match status" value="1"/>
</dbReference>
<dbReference type="GO" id="GO:0005886">
    <property type="term" value="C:plasma membrane"/>
    <property type="evidence" value="ECO:0007669"/>
    <property type="project" value="UniProtKB-SubCell"/>
</dbReference>
<evidence type="ECO:0000313" key="8">
    <source>
        <dbReference type="EMBL" id="OHA80792.1"/>
    </source>
</evidence>
<feature type="domain" description="VTT" evidence="7">
    <location>
        <begin position="70"/>
        <end position="182"/>
    </location>
</feature>
<evidence type="ECO:0000259" key="7">
    <source>
        <dbReference type="Pfam" id="PF09335"/>
    </source>
</evidence>
<dbReference type="EMBL" id="MHUT01000014">
    <property type="protein sequence ID" value="OHA80792.1"/>
    <property type="molecule type" value="Genomic_DNA"/>
</dbReference>
<evidence type="ECO:0000256" key="1">
    <source>
        <dbReference type="ARBA" id="ARBA00004651"/>
    </source>
</evidence>
<dbReference type="PANTHER" id="PTHR12677:SF59">
    <property type="entry name" value="GOLGI APPARATUS MEMBRANE PROTEIN TVP38-RELATED"/>
    <property type="match status" value="1"/>
</dbReference>
<evidence type="ECO:0000256" key="5">
    <source>
        <dbReference type="ARBA" id="ARBA00023136"/>
    </source>
</evidence>
<keyword evidence="4 6" id="KW-1133">Transmembrane helix</keyword>
<evidence type="ECO:0000256" key="6">
    <source>
        <dbReference type="RuleBase" id="RU366058"/>
    </source>
</evidence>
<reference evidence="8 9" key="1">
    <citation type="journal article" date="2016" name="Nat. Commun.">
        <title>Thousands of microbial genomes shed light on interconnected biogeochemical processes in an aquifer system.</title>
        <authorList>
            <person name="Anantharaman K."/>
            <person name="Brown C.T."/>
            <person name="Hug L.A."/>
            <person name="Sharon I."/>
            <person name="Castelle C.J."/>
            <person name="Probst A.J."/>
            <person name="Thomas B.C."/>
            <person name="Singh A."/>
            <person name="Wilkins M.J."/>
            <person name="Karaoz U."/>
            <person name="Brodie E.L."/>
            <person name="Williams K.H."/>
            <person name="Hubbard S.S."/>
            <person name="Banfield J.F."/>
        </authorList>
    </citation>
    <scope>NUCLEOTIDE SEQUENCE [LARGE SCALE GENOMIC DNA]</scope>
</reference>
<keyword evidence="2 6" id="KW-1003">Cell membrane</keyword>
<comment type="similarity">
    <text evidence="6">Belongs to the TVP38/TMEM64 family.</text>
</comment>
<dbReference type="AlphaFoldDB" id="A0A1G2S892"/>
<keyword evidence="3 6" id="KW-0812">Transmembrane</keyword>
<name>A0A1G2S892_9BACT</name>
<feature type="transmembrane region" description="Helical" evidence="6">
    <location>
        <begin position="161"/>
        <end position="181"/>
    </location>
</feature>
<keyword evidence="5 6" id="KW-0472">Membrane</keyword>
<proteinExistence type="inferred from homology"/>
<dbReference type="InterPro" id="IPR015414">
    <property type="entry name" value="TMEM64"/>
</dbReference>
<protein>
    <recommendedName>
        <fullName evidence="6">TVP38/TMEM64 family membrane protein</fullName>
    </recommendedName>
</protein>
<feature type="transmembrane region" description="Helical" evidence="6">
    <location>
        <begin position="50"/>
        <end position="71"/>
    </location>
</feature>
<dbReference type="Pfam" id="PF09335">
    <property type="entry name" value="VTT_dom"/>
    <property type="match status" value="1"/>
</dbReference>